<protein>
    <submittedName>
        <fullName evidence="1">Uncharacterized protein</fullName>
    </submittedName>
</protein>
<dbReference type="EMBL" id="JABCMA010000012">
    <property type="protein sequence ID" value="NMR74471.1"/>
    <property type="molecule type" value="Genomic_DNA"/>
</dbReference>
<dbReference type="RefSeq" id="WP_169628694.1">
    <property type="nucleotide sequence ID" value="NZ_JABCMA010000012.1"/>
</dbReference>
<evidence type="ECO:0000313" key="2">
    <source>
        <dbReference type="Proteomes" id="UP000565155"/>
    </source>
</evidence>
<dbReference type="AlphaFoldDB" id="A0A7Y0MWI5"/>
<sequence>MKLKSLKNYTPESIYLLLFLLRKYGLNGQFTESVDEIVRDSKATRNTVVELFRDLKEGGCVVVEPSWVVKGKGKNVYHFTEKVDELLNSDSCLKAVCESIKPATDSVMNSDSLQSFGGVNLKIRNSNRLFLSILVAHADEFGTVSNLSFSDISKSMGGISRDRFKSQLSTAKKMGVVEYHIAGVTGKRLFGKTKSTFYLNISHPLLELGFCHLGELKIHLKEVFDGTEKTESIALGIVSTCLSRDKTKHYFSKVNKDGIITEFYKWPVEVSCLRPIVNANPNPYEVLSVVGHYRDRVVLEQLQLVLNDLASEMMFRNWIEHSDIIWTTRMRELLSWKKILPTRDRILLKAEHHPIENIDELLLRRHELALSDEAKIYLEIVAWLLALAREIALRFERLLKLIYSEQTWEGGEFWIRPIVHDGYSVRRLHIVLKSTSCQGSCEVRVGKHDEIRIRGQEWKVIEIPNFRDMFRASFMHQFT</sequence>
<organism evidence="1 2">
    <name type="scientific">Vibrio alginolyticus</name>
    <dbReference type="NCBI Taxonomy" id="663"/>
    <lineage>
        <taxon>Bacteria</taxon>
        <taxon>Pseudomonadati</taxon>
        <taxon>Pseudomonadota</taxon>
        <taxon>Gammaproteobacteria</taxon>
        <taxon>Vibrionales</taxon>
        <taxon>Vibrionaceae</taxon>
        <taxon>Vibrio</taxon>
    </lineage>
</organism>
<name>A0A7Y0MWI5_VIBAL</name>
<reference evidence="1 2" key="1">
    <citation type="submission" date="2020-04" db="EMBL/GenBank/DDBJ databases">
        <title>Whole-genome sequencing of Vibrio spp. from China reveals different genetic environments of blaCTX-M-14 among diverse lineages.</title>
        <authorList>
            <person name="Zheng Z."/>
            <person name="Ye L."/>
            <person name="Chen S."/>
        </authorList>
    </citation>
    <scope>NUCLEOTIDE SEQUENCE [LARGE SCALE GENOMIC DNA]</scope>
    <source>
        <strain evidence="1 2">Vb1636</strain>
    </source>
</reference>
<dbReference type="Proteomes" id="UP000565155">
    <property type="component" value="Unassembled WGS sequence"/>
</dbReference>
<evidence type="ECO:0000313" key="1">
    <source>
        <dbReference type="EMBL" id="NMR74471.1"/>
    </source>
</evidence>
<comment type="caution">
    <text evidence="1">The sequence shown here is derived from an EMBL/GenBank/DDBJ whole genome shotgun (WGS) entry which is preliminary data.</text>
</comment>
<accession>A0A7Y0MWI5</accession>
<proteinExistence type="predicted"/>
<gene>
    <name evidence="1" type="ORF">HKB35_12675</name>
</gene>